<gene>
    <name evidence="2" type="ORF">EVAR_75753_1</name>
</gene>
<feature type="compositionally biased region" description="Basic residues" evidence="1">
    <location>
        <begin position="199"/>
        <end position="212"/>
    </location>
</feature>
<feature type="region of interest" description="Disordered" evidence="1">
    <location>
        <begin position="158"/>
        <end position="212"/>
    </location>
</feature>
<proteinExistence type="predicted"/>
<dbReference type="AlphaFoldDB" id="A0A4C1TG77"/>
<sequence length="212" mass="23414">MPSIHTPLKKSGKLESSLGDSLGEIPIEEVKENLCFQNLPVQLVHRILNCSRESLDLVLVSSTVDQQQGDESRLLQNQKRVLSLSGIIAEQPRKRALPGQCHNCQSYGHSSKHRFNPARCIKCLGNHSTAQCTRNKDIDGPPACVLCKQKGHTVNYLGYPRAPKRAPPPKKAAPRRAPARTVSTTLSFARAAAGPRSVRPQRSRIRHPPRTT</sequence>
<evidence type="ECO:0008006" key="4">
    <source>
        <dbReference type="Google" id="ProtNLM"/>
    </source>
</evidence>
<organism evidence="2 3">
    <name type="scientific">Eumeta variegata</name>
    <name type="common">Bagworm moth</name>
    <name type="synonym">Eumeta japonica</name>
    <dbReference type="NCBI Taxonomy" id="151549"/>
    <lineage>
        <taxon>Eukaryota</taxon>
        <taxon>Metazoa</taxon>
        <taxon>Ecdysozoa</taxon>
        <taxon>Arthropoda</taxon>
        <taxon>Hexapoda</taxon>
        <taxon>Insecta</taxon>
        <taxon>Pterygota</taxon>
        <taxon>Neoptera</taxon>
        <taxon>Endopterygota</taxon>
        <taxon>Lepidoptera</taxon>
        <taxon>Glossata</taxon>
        <taxon>Ditrysia</taxon>
        <taxon>Tineoidea</taxon>
        <taxon>Psychidae</taxon>
        <taxon>Oiketicinae</taxon>
        <taxon>Eumeta</taxon>
    </lineage>
</organism>
<feature type="compositionally biased region" description="Basic residues" evidence="1">
    <location>
        <begin position="162"/>
        <end position="178"/>
    </location>
</feature>
<dbReference type="STRING" id="151549.A0A4C1TG77"/>
<dbReference type="OrthoDB" id="8123886at2759"/>
<comment type="caution">
    <text evidence="2">The sequence shown here is derived from an EMBL/GenBank/DDBJ whole genome shotgun (WGS) entry which is preliminary data.</text>
</comment>
<evidence type="ECO:0000256" key="1">
    <source>
        <dbReference type="SAM" id="MobiDB-lite"/>
    </source>
</evidence>
<keyword evidence="3" id="KW-1185">Reference proteome</keyword>
<protein>
    <recommendedName>
        <fullName evidence="4">Nucleic-acid-binding protein from transposon X-element</fullName>
    </recommendedName>
</protein>
<dbReference type="Proteomes" id="UP000299102">
    <property type="component" value="Unassembled WGS sequence"/>
</dbReference>
<accession>A0A4C1TG77</accession>
<evidence type="ECO:0000313" key="2">
    <source>
        <dbReference type="EMBL" id="GBP12311.1"/>
    </source>
</evidence>
<dbReference type="EMBL" id="BGZK01000051">
    <property type="protein sequence ID" value="GBP12311.1"/>
    <property type="molecule type" value="Genomic_DNA"/>
</dbReference>
<name>A0A4C1TG77_EUMVA</name>
<reference evidence="2 3" key="1">
    <citation type="journal article" date="2019" name="Commun. Biol.">
        <title>The bagworm genome reveals a unique fibroin gene that provides high tensile strength.</title>
        <authorList>
            <person name="Kono N."/>
            <person name="Nakamura H."/>
            <person name="Ohtoshi R."/>
            <person name="Tomita M."/>
            <person name="Numata K."/>
            <person name="Arakawa K."/>
        </authorList>
    </citation>
    <scope>NUCLEOTIDE SEQUENCE [LARGE SCALE GENOMIC DNA]</scope>
</reference>
<evidence type="ECO:0000313" key="3">
    <source>
        <dbReference type="Proteomes" id="UP000299102"/>
    </source>
</evidence>